<dbReference type="STRING" id="1121927.GOHSU_23_00300"/>
<name>L7L9T4_9ACTN</name>
<keyword evidence="1" id="KW-0472">Membrane</keyword>
<dbReference type="AlphaFoldDB" id="L7L9T4"/>
<keyword evidence="1" id="KW-0812">Transmembrane</keyword>
<keyword evidence="3" id="KW-1185">Reference proteome</keyword>
<evidence type="ECO:0000313" key="3">
    <source>
        <dbReference type="Proteomes" id="UP000053405"/>
    </source>
</evidence>
<dbReference type="SUPFAM" id="SSF81321">
    <property type="entry name" value="Family A G protein-coupled receptor-like"/>
    <property type="match status" value="1"/>
</dbReference>
<evidence type="ECO:0000256" key="1">
    <source>
        <dbReference type="SAM" id="Phobius"/>
    </source>
</evidence>
<reference evidence="2 3" key="1">
    <citation type="submission" date="2012-12" db="EMBL/GenBank/DDBJ databases">
        <title>Whole genome shotgun sequence of Gordonia hirsuta NBRC 16056.</title>
        <authorList>
            <person name="Isaki-Nakamura S."/>
            <person name="Hosoyama A."/>
            <person name="Tsuchikane K."/>
            <person name="Katsumata H."/>
            <person name="Baba S."/>
            <person name="Yamazaki S."/>
            <person name="Fujita N."/>
        </authorList>
    </citation>
    <scope>NUCLEOTIDE SEQUENCE [LARGE SCALE GENOMIC DNA]</scope>
    <source>
        <strain evidence="2 3">NBRC 16056</strain>
    </source>
</reference>
<dbReference type="EMBL" id="BANT01000023">
    <property type="protein sequence ID" value="GAC57684.1"/>
    <property type="molecule type" value="Genomic_DNA"/>
</dbReference>
<keyword evidence="1" id="KW-1133">Transmembrane helix</keyword>
<feature type="transmembrane region" description="Helical" evidence="1">
    <location>
        <begin position="12"/>
        <end position="36"/>
    </location>
</feature>
<comment type="caution">
    <text evidence="2">The sequence shown here is derived from an EMBL/GenBank/DDBJ whole genome shotgun (WGS) entry which is preliminary data.</text>
</comment>
<feature type="transmembrane region" description="Helical" evidence="1">
    <location>
        <begin position="48"/>
        <end position="69"/>
    </location>
</feature>
<dbReference type="RefSeq" id="WP_005940312.1">
    <property type="nucleotide sequence ID" value="NZ_ATVK01000012.1"/>
</dbReference>
<sequence length="82" mass="9437">MTKPVRETLWSVLATVVLAARLLATIGAVIFTLMWLVAAVRDSLVNLWLWWALGSVLMLVVSTYLYSVLRVRYPSRSQRWEE</sequence>
<dbReference type="eggNOG" id="ENOG5031VYF">
    <property type="taxonomic scope" value="Bacteria"/>
</dbReference>
<gene>
    <name evidence="2" type="ORF">GOHSU_23_00300</name>
</gene>
<dbReference type="OrthoDB" id="4382050at2"/>
<evidence type="ECO:0000313" key="2">
    <source>
        <dbReference type="EMBL" id="GAC57684.1"/>
    </source>
</evidence>
<proteinExistence type="predicted"/>
<accession>L7L9T4</accession>
<dbReference type="Proteomes" id="UP000053405">
    <property type="component" value="Unassembled WGS sequence"/>
</dbReference>
<protein>
    <submittedName>
        <fullName evidence="2">Uncharacterized protein</fullName>
    </submittedName>
</protein>
<organism evidence="2 3">
    <name type="scientific">Gordonia hirsuta DSM 44140 = NBRC 16056</name>
    <dbReference type="NCBI Taxonomy" id="1121927"/>
    <lineage>
        <taxon>Bacteria</taxon>
        <taxon>Bacillati</taxon>
        <taxon>Actinomycetota</taxon>
        <taxon>Actinomycetes</taxon>
        <taxon>Mycobacteriales</taxon>
        <taxon>Gordoniaceae</taxon>
        <taxon>Gordonia</taxon>
    </lineage>
</organism>